<keyword evidence="3" id="KW-1185">Reference proteome</keyword>
<gene>
    <name evidence="2" type="ORF">ACFQDO_13355</name>
</gene>
<dbReference type="CDD" id="cd00085">
    <property type="entry name" value="HNHc"/>
    <property type="match status" value="1"/>
</dbReference>
<dbReference type="EMBL" id="JBHSRD010000004">
    <property type="protein sequence ID" value="MFC6008116.1"/>
    <property type="molecule type" value="Genomic_DNA"/>
</dbReference>
<name>A0ABW1JGX3_9ACTN</name>
<evidence type="ECO:0000313" key="2">
    <source>
        <dbReference type="EMBL" id="MFC6008116.1"/>
    </source>
</evidence>
<protein>
    <submittedName>
        <fullName evidence="2">DUF222 domain-containing protein</fullName>
    </submittedName>
</protein>
<dbReference type="InterPro" id="IPR003870">
    <property type="entry name" value="DUF222"/>
</dbReference>
<dbReference type="InterPro" id="IPR003615">
    <property type="entry name" value="HNH_nuc"/>
</dbReference>
<comment type="caution">
    <text evidence="2">The sequence shown here is derived from an EMBL/GenBank/DDBJ whole genome shotgun (WGS) entry which is preliminary data.</text>
</comment>
<dbReference type="Gene3D" id="1.10.30.50">
    <property type="match status" value="1"/>
</dbReference>
<organism evidence="2 3">
    <name type="scientific">Angustibacter luteus</name>
    <dbReference type="NCBI Taxonomy" id="658456"/>
    <lineage>
        <taxon>Bacteria</taxon>
        <taxon>Bacillati</taxon>
        <taxon>Actinomycetota</taxon>
        <taxon>Actinomycetes</taxon>
        <taxon>Kineosporiales</taxon>
        <taxon>Kineosporiaceae</taxon>
    </lineage>
</organism>
<evidence type="ECO:0000313" key="3">
    <source>
        <dbReference type="Proteomes" id="UP001596189"/>
    </source>
</evidence>
<proteinExistence type="predicted"/>
<dbReference type="Pfam" id="PF02720">
    <property type="entry name" value="DUF222"/>
    <property type="match status" value="1"/>
</dbReference>
<dbReference type="Proteomes" id="UP001596189">
    <property type="component" value="Unassembled WGS sequence"/>
</dbReference>
<evidence type="ECO:0000259" key="1">
    <source>
        <dbReference type="SMART" id="SM00507"/>
    </source>
</evidence>
<reference evidence="3" key="1">
    <citation type="journal article" date="2019" name="Int. J. Syst. Evol. Microbiol.">
        <title>The Global Catalogue of Microorganisms (GCM) 10K type strain sequencing project: providing services to taxonomists for standard genome sequencing and annotation.</title>
        <authorList>
            <consortium name="The Broad Institute Genomics Platform"/>
            <consortium name="The Broad Institute Genome Sequencing Center for Infectious Disease"/>
            <person name="Wu L."/>
            <person name="Ma J."/>
        </authorList>
    </citation>
    <scope>NUCLEOTIDE SEQUENCE [LARGE SCALE GENOMIC DNA]</scope>
    <source>
        <strain evidence="3">KACC 14249</strain>
    </source>
</reference>
<sequence>MTDLDRLIRLAEAQQLRLLAEASTRGLPGQQGHARLEQWVRAQVPTTSRRLAATLARRSERLFTAAVAAELAPAREAMLAGRVSVEQADVVARTVHSLVPPAVPAEVVPAHVVVEAQAWLLDQAVAFDPTELRRLADRLVDRLDPEADDRLAASERAQRQVRSLTLATTTGGMVHVEGLLTPNCGAALRTAIDAWSAPQPAANGTPDPRTAAQRRHDGLQRLAEKAVAAPDFLPSTHGSPYRVVVTMSQRDLAEGLAPTLPDGTRLSRAVTGTLLCEADVVPVLVDGVGTPLDVGRTQRAFTARQRQALAVRDRQCTWPGCAAPPEWTDAHHLRPWQHDGPTDLDNAALLCNHHHHHVHRVGIDGRVIDGAVSWDTGPPDRSTAPSITRALHLVHDLARRWRLP</sequence>
<feature type="domain" description="HNH nuclease" evidence="1">
    <location>
        <begin position="304"/>
        <end position="356"/>
    </location>
</feature>
<accession>A0ABW1JGX3</accession>
<dbReference type="RefSeq" id="WP_345715193.1">
    <property type="nucleotide sequence ID" value="NZ_BAABFP010000002.1"/>
</dbReference>
<dbReference type="SMART" id="SM00507">
    <property type="entry name" value="HNHc"/>
    <property type="match status" value="1"/>
</dbReference>